<keyword evidence="14" id="KW-1185">Reference proteome</keyword>
<dbReference type="GO" id="GO:0016887">
    <property type="term" value="F:ATP hydrolysis activity"/>
    <property type="evidence" value="ECO:0007669"/>
    <property type="project" value="InterPro"/>
</dbReference>
<dbReference type="InterPro" id="IPR039421">
    <property type="entry name" value="Type_1_exporter"/>
</dbReference>
<keyword evidence="5" id="KW-0547">Nucleotide-binding</keyword>
<evidence type="ECO:0000256" key="2">
    <source>
        <dbReference type="ARBA" id="ARBA00022448"/>
    </source>
</evidence>
<dbReference type="InterPro" id="IPR027417">
    <property type="entry name" value="P-loop_NTPase"/>
</dbReference>
<dbReference type="EC" id="3.6.3.-" evidence="13"/>
<dbReference type="EMBL" id="PVNK01000283">
    <property type="protein sequence ID" value="PRP90347.1"/>
    <property type="molecule type" value="Genomic_DNA"/>
</dbReference>
<comment type="caution">
    <text evidence="13">The sequence shown here is derived from an EMBL/GenBank/DDBJ whole genome shotgun (WGS) entry which is preliminary data.</text>
</comment>
<gene>
    <name evidence="13" type="ORF">ENSA5_65440</name>
</gene>
<dbReference type="FunFam" id="3.40.50.300:FF:000287">
    <property type="entry name" value="Multidrug ABC transporter ATP-binding protein"/>
    <property type="match status" value="1"/>
</dbReference>
<dbReference type="GO" id="GO:0005524">
    <property type="term" value="F:ATP binding"/>
    <property type="evidence" value="ECO:0007669"/>
    <property type="project" value="UniProtKB-KW"/>
</dbReference>
<dbReference type="Proteomes" id="UP000237968">
    <property type="component" value="Unassembled WGS sequence"/>
</dbReference>
<comment type="subcellular location">
    <subcellularLocation>
        <location evidence="1">Cell membrane</location>
        <topology evidence="1">Multi-pass membrane protein</topology>
    </subcellularLocation>
</comment>
<keyword evidence="3" id="KW-1003">Cell membrane</keyword>
<evidence type="ECO:0000256" key="8">
    <source>
        <dbReference type="ARBA" id="ARBA00023136"/>
    </source>
</evidence>
<dbReference type="PROSITE" id="PS50929">
    <property type="entry name" value="ABC_TM1F"/>
    <property type="match status" value="1"/>
</dbReference>
<dbReference type="Pfam" id="PF00664">
    <property type="entry name" value="ABC_membrane"/>
    <property type="match status" value="1"/>
</dbReference>
<keyword evidence="4 10" id="KW-0812">Transmembrane</keyword>
<dbReference type="InterPro" id="IPR036640">
    <property type="entry name" value="ABC1_TM_sf"/>
</dbReference>
<keyword evidence="8 10" id="KW-0472">Membrane</keyword>
<keyword evidence="2" id="KW-0813">Transport</keyword>
<dbReference type="FunFam" id="1.20.1560.10:FF:000011">
    <property type="entry name" value="Multidrug ABC transporter ATP-binding protein"/>
    <property type="match status" value="1"/>
</dbReference>
<dbReference type="InterPro" id="IPR003439">
    <property type="entry name" value="ABC_transporter-like_ATP-bd"/>
</dbReference>
<dbReference type="InterPro" id="IPR011527">
    <property type="entry name" value="ABC1_TM_dom"/>
</dbReference>
<feature type="domain" description="ABC transmembrane type-1" evidence="12">
    <location>
        <begin position="203"/>
        <end position="485"/>
    </location>
</feature>
<dbReference type="CDD" id="cd18563">
    <property type="entry name" value="ABC_6TM_exporter_like"/>
    <property type="match status" value="1"/>
</dbReference>
<feature type="region of interest" description="Disordered" evidence="9">
    <location>
        <begin position="136"/>
        <end position="157"/>
    </location>
</feature>
<feature type="transmembrane region" description="Helical" evidence="10">
    <location>
        <begin position="422"/>
        <end position="443"/>
    </location>
</feature>
<reference evidence="13 14" key="1">
    <citation type="submission" date="2018-03" db="EMBL/GenBank/DDBJ databases">
        <title>Draft Genome Sequences of the Obligatory Marine Myxobacteria Enhygromyxa salina SWB005.</title>
        <authorList>
            <person name="Poehlein A."/>
            <person name="Moghaddam J.A."/>
            <person name="Harms H."/>
            <person name="Alanjari M."/>
            <person name="Koenig G.M."/>
            <person name="Daniel R."/>
            <person name="Schaeberle T.F."/>
        </authorList>
    </citation>
    <scope>NUCLEOTIDE SEQUENCE [LARGE SCALE GENOMIC DNA]</scope>
    <source>
        <strain evidence="13 14">SWB005</strain>
    </source>
</reference>
<dbReference type="AlphaFoldDB" id="A0A2S9XBW7"/>
<keyword evidence="6 13" id="KW-0067">ATP-binding</keyword>
<evidence type="ECO:0000256" key="1">
    <source>
        <dbReference type="ARBA" id="ARBA00004651"/>
    </source>
</evidence>
<evidence type="ECO:0000256" key="3">
    <source>
        <dbReference type="ARBA" id="ARBA00022475"/>
    </source>
</evidence>
<evidence type="ECO:0000313" key="14">
    <source>
        <dbReference type="Proteomes" id="UP000237968"/>
    </source>
</evidence>
<dbReference type="PROSITE" id="PS00211">
    <property type="entry name" value="ABC_TRANSPORTER_1"/>
    <property type="match status" value="1"/>
</dbReference>
<keyword evidence="7 10" id="KW-1133">Transmembrane helix</keyword>
<keyword evidence="13" id="KW-0378">Hydrolase</keyword>
<feature type="domain" description="ABC transporter" evidence="11">
    <location>
        <begin position="519"/>
        <end position="753"/>
    </location>
</feature>
<dbReference type="Gene3D" id="1.20.1560.10">
    <property type="entry name" value="ABC transporter type 1, transmembrane domain"/>
    <property type="match status" value="1"/>
</dbReference>
<evidence type="ECO:0000256" key="5">
    <source>
        <dbReference type="ARBA" id="ARBA00022741"/>
    </source>
</evidence>
<evidence type="ECO:0000256" key="7">
    <source>
        <dbReference type="ARBA" id="ARBA00022989"/>
    </source>
</evidence>
<dbReference type="SUPFAM" id="SSF52540">
    <property type="entry name" value="P-loop containing nucleoside triphosphate hydrolases"/>
    <property type="match status" value="1"/>
</dbReference>
<name>A0A2S9XBW7_9BACT</name>
<feature type="transmembrane region" description="Helical" evidence="10">
    <location>
        <begin position="197"/>
        <end position="217"/>
    </location>
</feature>
<evidence type="ECO:0000259" key="12">
    <source>
        <dbReference type="PROSITE" id="PS50929"/>
    </source>
</evidence>
<feature type="transmembrane region" description="Helical" evidence="10">
    <location>
        <begin position="449"/>
        <end position="470"/>
    </location>
</feature>
<dbReference type="Gene3D" id="3.40.50.300">
    <property type="entry name" value="P-loop containing nucleotide triphosphate hydrolases"/>
    <property type="match status" value="1"/>
</dbReference>
<dbReference type="InterPro" id="IPR003593">
    <property type="entry name" value="AAA+_ATPase"/>
</dbReference>
<dbReference type="SMART" id="SM00382">
    <property type="entry name" value="AAA"/>
    <property type="match status" value="1"/>
</dbReference>
<dbReference type="PROSITE" id="PS50893">
    <property type="entry name" value="ABC_TRANSPORTER_2"/>
    <property type="match status" value="1"/>
</dbReference>
<evidence type="ECO:0000256" key="10">
    <source>
        <dbReference type="SAM" id="Phobius"/>
    </source>
</evidence>
<dbReference type="Pfam" id="PF00005">
    <property type="entry name" value="ABC_tran"/>
    <property type="match status" value="1"/>
</dbReference>
<dbReference type="GO" id="GO:0015421">
    <property type="term" value="F:ABC-type oligopeptide transporter activity"/>
    <property type="evidence" value="ECO:0007669"/>
    <property type="project" value="TreeGrafter"/>
</dbReference>
<dbReference type="OrthoDB" id="9772049at2"/>
<dbReference type="PANTHER" id="PTHR43394">
    <property type="entry name" value="ATP-DEPENDENT PERMEASE MDL1, MITOCHONDRIAL"/>
    <property type="match status" value="1"/>
</dbReference>
<evidence type="ECO:0000313" key="13">
    <source>
        <dbReference type="EMBL" id="PRP90347.1"/>
    </source>
</evidence>
<dbReference type="SUPFAM" id="SSF90123">
    <property type="entry name" value="ABC transporter transmembrane region"/>
    <property type="match status" value="1"/>
</dbReference>
<proteinExistence type="predicted"/>
<sequence>MPLEVDSAKPIDALAEVPDAGLPDALVNDLHPLLREGEVLLGAATSDMLVTGDFGDACLVITDRRLLALGTATSRLAKVLELPMAEITALERRRFRGCGLLEAHTRSGAITVAWFTRAHQAGFDKAAELARSLLGPPPASHLDKAPSPSGRRSDGPDGDLQVCARCGKSISPKVGVCTECLDSRRLMGRLMGRARPYLLPMSVGLLLMLLMAAIEMTQPLLTKVLIDRVIPDGDLRLFVWIVVAMVAVHSSSSLFSGIRAYLMGWLSQRVTHDMRTQLYAHVQGLSLDFFDQRQTGWMMDRISNDTNNLQRFLSEGFQDFIRDVTTLVIIVSIMFAMNVSLTLVTLLPAPFLVLLTRRFVRRIQPLYRTAWRKRAQMSAHLASVIPGVRVVKAFAQERREIERFAASSRDYMNAHVRTSRKLATFSPLMHFTTSLGFVLVWSYGGWQVISGEAVTLGTLVAFISYLWRFYGPLNSLSKFSTSAQRALTSAQRIFKVLDSEPSVRDPADGREMPAIRGAVAFREVSFSYEADVPVLEGLSFEVDSGEMIGLVGPSGAGKSTTINLLCRFYDVSAGSIEIDGVDIRSVTLASLRRQIGVVLQEPFLFHGTIAENIAYGQPDATHQEIIEAARAANAHDFIVRFPDGYDTLTGERGQRLSGGERQRISIARAILKDPRILILDEATSSVDTQTEAVIQEAIARLVRGRTTFAIAHRLSTLRNADRLIVLDEGVIAELGTHEELLAKQGGMFRRLVDIETRSDPTAAIGA</sequence>
<evidence type="ECO:0000256" key="6">
    <source>
        <dbReference type="ARBA" id="ARBA00022840"/>
    </source>
</evidence>
<dbReference type="GO" id="GO:0005886">
    <property type="term" value="C:plasma membrane"/>
    <property type="evidence" value="ECO:0007669"/>
    <property type="project" value="UniProtKB-SubCell"/>
</dbReference>
<dbReference type="RefSeq" id="WP_106395702.1">
    <property type="nucleotide sequence ID" value="NZ_PVNK01000283.1"/>
</dbReference>
<protein>
    <submittedName>
        <fullName evidence="13">Putative multidrug export ATP-binding/permease protein</fullName>
        <ecNumber evidence="13">3.6.3.-</ecNumber>
    </submittedName>
</protein>
<accession>A0A2S9XBW7</accession>
<organism evidence="13 14">
    <name type="scientific">Enhygromyxa salina</name>
    <dbReference type="NCBI Taxonomy" id="215803"/>
    <lineage>
        <taxon>Bacteria</taxon>
        <taxon>Pseudomonadati</taxon>
        <taxon>Myxococcota</taxon>
        <taxon>Polyangia</taxon>
        <taxon>Nannocystales</taxon>
        <taxon>Nannocystaceae</taxon>
        <taxon>Enhygromyxa</taxon>
    </lineage>
</organism>
<evidence type="ECO:0000256" key="9">
    <source>
        <dbReference type="SAM" id="MobiDB-lite"/>
    </source>
</evidence>
<evidence type="ECO:0000256" key="4">
    <source>
        <dbReference type="ARBA" id="ARBA00022692"/>
    </source>
</evidence>
<dbReference type="PANTHER" id="PTHR43394:SF1">
    <property type="entry name" value="ATP-BINDING CASSETTE SUB-FAMILY B MEMBER 10, MITOCHONDRIAL"/>
    <property type="match status" value="1"/>
</dbReference>
<feature type="transmembrane region" description="Helical" evidence="10">
    <location>
        <begin position="237"/>
        <end position="262"/>
    </location>
</feature>
<evidence type="ECO:0000259" key="11">
    <source>
        <dbReference type="PROSITE" id="PS50893"/>
    </source>
</evidence>
<dbReference type="InterPro" id="IPR017871">
    <property type="entry name" value="ABC_transporter-like_CS"/>
</dbReference>